<evidence type="ECO:0008006" key="3">
    <source>
        <dbReference type="Google" id="ProtNLM"/>
    </source>
</evidence>
<sequence>WPLGAFTERRLLDFFLKLRDEGKLFPGADYHTLLAWSCRLRVTQWQARTSVLARGEPLAGALLVLDGKLTGFRDAGGGPSVWFGPGDCLGLESVLGGVRPCPVDVFAARPTLAALLLPADLEDLRREYPSLATQVLQGLYAKLFAELAEPHGHALLLLAEAGARVHFLPGSAPALPPGPLQRPGNLAPEDAEVAQRLAECTAPAPRWINHSHTSRVQGTQAAREDA</sequence>
<evidence type="ECO:0000313" key="1">
    <source>
        <dbReference type="EMBL" id="CAE8616698.1"/>
    </source>
</evidence>
<proteinExistence type="predicted"/>
<name>A0A813FRK5_POLGL</name>
<dbReference type="SUPFAM" id="SSF51206">
    <property type="entry name" value="cAMP-binding domain-like"/>
    <property type="match status" value="1"/>
</dbReference>
<reference evidence="1" key="1">
    <citation type="submission" date="2021-02" db="EMBL/GenBank/DDBJ databases">
        <authorList>
            <person name="Dougan E. K."/>
            <person name="Rhodes N."/>
            <person name="Thang M."/>
            <person name="Chan C."/>
        </authorList>
    </citation>
    <scope>NUCLEOTIDE SEQUENCE</scope>
</reference>
<feature type="non-terminal residue" evidence="1">
    <location>
        <position position="1"/>
    </location>
</feature>
<evidence type="ECO:0000313" key="2">
    <source>
        <dbReference type="Proteomes" id="UP000654075"/>
    </source>
</evidence>
<dbReference type="InterPro" id="IPR018490">
    <property type="entry name" value="cNMP-bd_dom_sf"/>
</dbReference>
<keyword evidence="2" id="KW-1185">Reference proteome</keyword>
<accession>A0A813FRK5</accession>
<protein>
    <recommendedName>
        <fullName evidence="3">Cyclic nucleotide-binding domain-containing protein</fullName>
    </recommendedName>
</protein>
<dbReference type="Gene3D" id="2.60.120.10">
    <property type="entry name" value="Jelly Rolls"/>
    <property type="match status" value="1"/>
</dbReference>
<organism evidence="1 2">
    <name type="scientific">Polarella glacialis</name>
    <name type="common">Dinoflagellate</name>
    <dbReference type="NCBI Taxonomy" id="89957"/>
    <lineage>
        <taxon>Eukaryota</taxon>
        <taxon>Sar</taxon>
        <taxon>Alveolata</taxon>
        <taxon>Dinophyceae</taxon>
        <taxon>Suessiales</taxon>
        <taxon>Suessiaceae</taxon>
        <taxon>Polarella</taxon>
    </lineage>
</organism>
<dbReference type="InterPro" id="IPR014710">
    <property type="entry name" value="RmlC-like_jellyroll"/>
</dbReference>
<dbReference type="AlphaFoldDB" id="A0A813FRK5"/>
<feature type="non-terminal residue" evidence="1">
    <location>
        <position position="226"/>
    </location>
</feature>
<dbReference type="EMBL" id="CAJNNV010025940">
    <property type="protein sequence ID" value="CAE8616698.1"/>
    <property type="molecule type" value="Genomic_DNA"/>
</dbReference>
<gene>
    <name evidence="1" type="ORF">PGLA1383_LOCUS34368</name>
</gene>
<comment type="caution">
    <text evidence="1">The sequence shown here is derived from an EMBL/GenBank/DDBJ whole genome shotgun (WGS) entry which is preliminary data.</text>
</comment>
<dbReference type="Proteomes" id="UP000654075">
    <property type="component" value="Unassembled WGS sequence"/>
</dbReference>
<dbReference type="OrthoDB" id="431869at2759"/>